<keyword evidence="1" id="KW-0677">Repeat</keyword>
<dbReference type="PANTHER" id="PTHR13389">
    <property type="entry name" value="PUMILIO HOMOLOG 3"/>
    <property type="match status" value="1"/>
</dbReference>
<evidence type="ECO:0000256" key="2">
    <source>
        <dbReference type="SAM" id="MobiDB-lite"/>
    </source>
</evidence>
<dbReference type="GO" id="GO:0006417">
    <property type="term" value="P:regulation of translation"/>
    <property type="evidence" value="ECO:0007669"/>
    <property type="project" value="TreeGrafter"/>
</dbReference>
<evidence type="ECO:0000256" key="1">
    <source>
        <dbReference type="ARBA" id="ARBA00022737"/>
    </source>
</evidence>
<dbReference type="PANTHER" id="PTHR13389:SF0">
    <property type="entry name" value="PUMILIO HOMOLOG 3"/>
    <property type="match status" value="1"/>
</dbReference>
<evidence type="ECO:0000313" key="3">
    <source>
        <dbReference type="EMBL" id="CAD9077902.1"/>
    </source>
</evidence>
<dbReference type="InterPro" id="IPR040059">
    <property type="entry name" value="PUM3"/>
</dbReference>
<dbReference type="EMBL" id="HBGD01001401">
    <property type="protein sequence ID" value="CAD9077902.1"/>
    <property type="molecule type" value="Transcribed_RNA"/>
</dbReference>
<proteinExistence type="predicted"/>
<organism evidence="3">
    <name type="scientific">Percolomonas cosmopolitus</name>
    <dbReference type="NCBI Taxonomy" id="63605"/>
    <lineage>
        <taxon>Eukaryota</taxon>
        <taxon>Discoba</taxon>
        <taxon>Heterolobosea</taxon>
        <taxon>Tetramitia</taxon>
        <taxon>Eutetramitia</taxon>
        <taxon>Percolomonadidae</taxon>
        <taxon>Percolomonas</taxon>
    </lineage>
</organism>
<feature type="region of interest" description="Disordered" evidence="2">
    <location>
        <begin position="1"/>
        <end position="47"/>
    </location>
</feature>
<sequence length="603" mass="68331">MAHPEKPNAPLTATGGGQKRKFDKVDRSDSAAGPQNNFKKKKLNPMKETVTKINKMLAEYHNVKASLKKIKKEGLSKEERKQKELQQKEKVSVMAQGILDKIQGKLFELSRKRPGSVTIQTLLKEHSLRESIFQELKPHLMEMSSNVYAVHIVLAFLKCGGKIRSEVVEFASVNAAAMLTLQESCRVVNEIFETGKGPEKKSLLRAFYGSERHTDEIVDILKEHDFALCGLTKYCQKEQDKAFHITKRLNDVVSKAVNKELLSPFSFLHYLVNEALNLVTADKARFLVSDILEQLVHIVHTPFGRDVAIKCIYFGRTKERKVIMKEFKRFAVPGAKDINAALVMCTLADMTDDTKRSFESVFKPLLSELGELLTIKSAASVLLFPFAPCNKFYYSPSHIEAIRPTLRDDIYEKSSSNYHVHKKPKDEIHSQLCEQLYEPLMQELLALDLNDFSAAHLLPLISELIKYTGPVSQSDSSQKARKKLIARLTESIVNDNTALKDFEYQKTLGHLLKDPQAASLCKALTSYVKGLKADKLSELVIERQFGIVLANLMKHEELYPTLKKHCAPIMKEVTKKLDEKNLSKGLKFTLKFLTLVHDNPKFD</sequence>
<dbReference type="GO" id="GO:0003729">
    <property type="term" value="F:mRNA binding"/>
    <property type="evidence" value="ECO:0007669"/>
    <property type="project" value="TreeGrafter"/>
</dbReference>
<dbReference type="GO" id="GO:0005730">
    <property type="term" value="C:nucleolus"/>
    <property type="evidence" value="ECO:0007669"/>
    <property type="project" value="TreeGrafter"/>
</dbReference>
<dbReference type="InterPro" id="IPR011989">
    <property type="entry name" value="ARM-like"/>
</dbReference>
<reference evidence="3" key="1">
    <citation type="submission" date="2021-01" db="EMBL/GenBank/DDBJ databases">
        <authorList>
            <person name="Corre E."/>
            <person name="Pelletier E."/>
            <person name="Niang G."/>
            <person name="Scheremetjew M."/>
            <person name="Finn R."/>
            <person name="Kale V."/>
            <person name="Holt S."/>
            <person name="Cochrane G."/>
            <person name="Meng A."/>
            <person name="Brown T."/>
            <person name="Cohen L."/>
        </authorList>
    </citation>
    <scope>NUCLEOTIDE SEQUENCE</scope>
    <source>
        <strain evidence="3">WS</strain>
    </source>
</reference>
<protein>
    <recommendedName>
        <fullName evidence="4">PUM-HD domain-containing protein</fullName>
    </recommendedName>
</protein>
<dbReference type="SUPFAM" id="SSF48371">
    <property type="entry name" value="ARM repeat"/>
    <property type="match status" value="1"/>
</dbReference>
<accession>A0A7S1KLR7</accession>
<dbReference type="InterPro" id="IPR016024">
    <property type="entry name" value="ARM-type_fold"/>
</dbReference>
<dbReference type="Gene3D" id="1.25.10.10">
    <property type="entry name" value="Leucine-rich Repeat Variant"/>
    <property type="match status" value="1"/>
</dbReference>
<name>A0A7S1KLR7_9EUKA</name>
<dbReference type="InterPro" id="IPR001313">
    <property type="entry name" value="Pumilio_RNA-bd_rpt"/>
</dbReference>
<dbReference type="SMART" id="SM00025">
    <property type="entry name" value="Pumilio"/>
    <property type="match status" value="4"/>
</dbReference>
<gene>
    <name evidence="3" type="ORF">PCOS0759_LOCUS1134</name>
</gene>
<evidence type="ECO:0008006" key="4">
    <source>
        <dbReference type="Google" id="ProtNLM"/>
    </source>
</evidence>
<dbReference type="AlphaFoldDB" id="A0A7S1KLR7"/>